<dbReference type="EMBL" id="VTWT01000002">
    <property type="protein sequence ID" value="KAA9340744.1"/>
    <property type="molecule type" value="Genomic_DNA"/>
</dbReference>
<reference evidence="1 2" key="1">
    <citation type="submission" date="2019-09" db="EMBL/GenBank/DDBJ databases">
        <title>Genome sequence of Adhaeribacter sp. M2.</title>
        <authorList>
            <person name="Srinivasan S."/>
        </authorList>
    </citation>
    <scope>NUCLEOTIDE SEQUENCE [LARGE SCALE GENOMIC DNA]</scope>
    <source>
        <strain evidence="1 2">M2</strain>
    </source>
</reference>
<dbReference type="Proteomes" id="UP000326570">
    <property type="component" value="Unassembled WGS sequence"/>
</dbReference>
<dbReference type="RefSeq" id="WP_150902671.1">
    <property type="nucleotide sequence ID" value="NZ_VTWT01000002.1"/>
</dbReference>
<gene>
    <name evidence="1" type="ORF">F0P94_04770</name>
</gene>
<proteinExistence type="predicted"/>
<organism evidence="1 2">
    <name type="scientific">Adhaeribacter soli</name>
    <dbReference type="NCBI Taxonomy" id="2607655"/>
    <lineage>
        <taxon>Bacteria</taxon>
        <taxon>Pseudomonadati</taxon>
        <taxon>Bacteroidota</taxon>
        <taxon>Cytophagia</taxon>
        <taxon>Cytophagales</taxon>
        <taxon>Hymenobacteraceae</taxon>
        <taxon>Adhaeribacter</taxon>
    </lineage>
</organism>
<name>A0A5N1J4F6_9BACT</name>
<evidence type="ECO:0000313" key="1">
    <source>
        <dbReference type="EMBL" id="KAA9340744.1"/>
    </source>
</evidence>
<keyword evidence="2" id="KW-1185">Reference proteome</keyword>
<evidence type="ECO:0000313" key="2">
    <source>
        <dbReference type="Proteomes" id="UP000326570"/>
    </source>
</evidence>
<accession>A0A5N1J4F6</accession>
<dbReference type="AlphaFoldDB" id="A0A5N1J4F6"/>
<sequence>MFRVQAQTRNQNLKLDQIISCFNAPEYPTCLFDMLENNGYVRVDKQYTEYCERPVYYFSNNGKPSVFFCPMLCRRQVRSEHFPLKVKSELELQFQRAGRPYFESLNARIRKTCQALPDENGKIPTAKSKTTTRAYRHEASGITFVVKSTAPVAYIYLLK</sequence>
<protein>
    <submittedName>
        <fullName evidence="1">Uncharacterized protein</fullName>
    </submittedName>
</protein>
<comment type="caution">
    <text evidence="1">The sequence shown here is derived from an EMBL/GenBank/DDBJ whole genome shotgun (WGS) entry which is preliminary data.</text>
</comment>